<comment type="caution">
    <text evidence="1">The sequence shown here is derived from an EMBL/GenBank/DDBJ whole genome shotgun (WGS) entry which is preliminary data.</text>
</comment>
<dbReference type="AlphaFoldDB" id="A0A369XM73"/>
<sequence>MMTAKTISADTAQRIAGKLGKAGIVLKVMHELAIAYENGVSADTLSAAVEIMAKDASRTIDACLVELGDCALGFFLDEPEAVRMEACAD</sequence>
<protein>
    <submittedName>
        <fullName evidence="1">Uncharacterized protein</fullName>
    </submittedName>
</protein>
<evidence type="ECO:0000313" key="1">
    <source>
        <dbReference type="EMBL" id="RDE50515.1"/>
    </source>
</evidence>
<proteinExistence type="predicted"/>
<reference evidence="1 2" key="1">
    <citation type="submission" date="2018-05" db="EMBL/GenBank/DDBJ databases">
        <title>Integrated omic analyses show evidence that a Ca. Accumulibacter phosphatis strain performs denitrification under micro-aerobic conditions.</title>
        <authorList>
            <person name="Camejo P.Y."/>
            <person name="Katherine M.D."/>
            <person name="Daniel N.R."/>
        </authorList>
    </citation>
    <scope>NUCLEOTIDE SEQUENCE [LARGE SCALE GENOMIC DNA]</scope>
    <source>
        <strain evidence="1">UW-LDO-IC</strain>
    </source>
</reference>
<dbReference type="Proteomes" id="UP000253831">
    <property type="component" value="Unassembled WGS sequence"/>
</dbReference>
<gene>
    <name evidence="1" type="ORF">DVS81_10710</name>
</gene>
<accession>A0A369XM73</accession>
<name>A0A369XM73_9PROT</name>
<organism evidence="1 2">
    <name type="scientific">Candidatus Accumulibacter meliphilus</name>
    <dbReference type="NCBI Taxonomy" id="2211374"/>
    <lineage>
        <taxon>Bacteria</taxon>
        <taxon>Pseudomonadati</taxon>
        <taxon>Pseudomonadota</taxon>
        <taxon>Betaproteobacteria</taxon>
        <taxon>Candidatus Accumulibacter</taxon>
    </lineage>
</organism>
<dbReference type="EMBL" id="QPGA01000018">
    <property type="protein sequence ID" value="RDE50515.1"/>
    <property type="molecule type" value="Genomic_DNA"/>
</dbReference>
<evidence type="ECO:0000313" key="2">
    <source>
        <dbReference type="Proteomes" id="UP000253831"/>
    </source>
</evidence>